<feature type="domain" description="4Fe-4S ferredoxin-type" evidence="8">
    <location>
        <begin position="40"/>
        <end position="69"/>
    </location>
</feature>
<evidence type="ECO:0000313" key="10">
    <source>
        <dbReference type="Proteomes" id="UP001628156"/>
    </source>
</evidence>
<comment type="caution">
    <text evidence="9">The sequence shown here is derived from an EMBL/GenBank/DDBJ whole genome shotgun (WGS) entry which is preliminary data.</text>
</comment>
<evidence type="ECO:0000256" key="7">
    <source>
        <dbReference type="ARBA" id="ARBA00023014"/>
    </source>
</evidence>
<dbReference type="PROSITE" id="PS00198">
    <property type="entry name" value="4FE4S_FER_1"/>
    <property type="match status" value="1"/>
</dbReference>
<evidence type="ECO:0000256" key="2">
    <source>
        <dbReference type="ARBA" id="ARBA00022485"/>
    </source>
</evidence>
<dbReference type="EMBL" id="BAAFRS010000056">
    <property type="protein sequence ID" value="GAB1220658.1"/>
    <property type="molecule type" value="Genomic_DNA"/>
</dbReference>
<dbReference type="Pfam" id="PF13237">
    <property type="entry name" value="Fer4_10"/>
    <property type="match status" value="1"/>
</dbReference>
<sequence>MSKVFTSKTVKITINQDDCIGCEACVQSCPVQVYEMIDGKSNATNVDSCCKALSCVSVCPVSAITVDDI</sequence>
<evidence type="ECO:0000256" key="4">
    <source>
        <dbReference type="ARBA" id="ARBA00022737"/>
    </source>
</evidence>
<keyword evidence="10" id="KW-1185">Reference proteome</keyword>
<dbReference type="InterPro" id="IPR050572">
    <property type="entry name" value="Fe-S_Ferredoxin"/>
</dbReference>
<dbReference type="PANTHER" id="PTHR43687">
    <property type="entry name" value="ADENYLYLSULFATE REDUCTASE, BETA SUBUNIT"/>
    <property type="match status" value="1"/>
</dbReference>
<evidence type="ECO:0000259" key="8">
    <source>
        <dbReference type="PROSITE" id="PS51379"/>
    </source>
</evidence>
<proteinExistence type="predicted"/>
<keyword evidence="6" id="KW-0408">Iron</keyword>
<keyword evidence="1" id="KW-0813">Transport</keyword>
<evidence type="ECO:0000256" key="5">
    <source>
        <dbReference type="ARBA" id="ARBA00022982"/>
    </source>
</evidence>
<accession>A0ABQ0DCS3</accession>
<feature type="domain" description="4Fe-4S ferredoxin-type" evidence="8">
    <location>
        <begin position="10"/>
        <end position="39"/>
    </location>
</feature>
<organism evidence="9 10">
    <name type="scientific">Entamoeba nuttalli</name>
    <dbReference type="NCBI Taxonomy" id="412467"/>
    <lineage>
        <taxon>Eukaryota</taxon>
        <taxon>Amoebozoa</taxon>
        <taxon>Evosea</taxon>
        <taxon>Archamoebae</taxon>
        <taxon>Mastigamoebida</taxon>
        <taxon>Entamoebidae</taxon>
        <taxon>Entamoeba</taxon>
    </lineage>
</organism>
<keyword evidence="7" id="KW-0411">Iron-sulfur</keyword>
<evidence type="ECO:0000256" key="1">
    <source>
        <dbReference type="ARBA" id="ARBA00022448"/>
    </source>
</evidence>
<gene>
    <name evidence="9" type="ORF">ENUP19_0056G0014</name>
</gene>
<dbReference type="InterPro" id="IPR017900">
    <property type="entry name" value="4Fe4S_Fe_S_CS"/>
</dbReference>
<keyword evidence="3" id="KW-0479">Metal-binding</keyword>
<dbReference type="Proteomes" id="UP001628156">
    <property type="component" value="Unassembled WGS sequence"/>
</dbReference>
<protein>
    <recommendedName>
        <fullName evidence="8">4Fe-4S ferredoxin-type domain-containing protein</fullName>
    </recommendedName>
</protein>
<dbReference type="PROSITE" id="PS51379">
    <property type="entry name" value="4FE4S_FER_2"/>
    <property type="match status" value="2"/>
</dbReference>
<dbReference type="InterPro" id="IPR017896">
    <property type="entry name" value="4Fe4S_Fe-S-bd"/>
</dbReference>
<dbReference type="PANTHER" id="PTHR43687:SF6">
    <property type="entry name" value="L-ASPARTATE SEMIALDEHYDE SULFURTRANSFERASE IRON-SULFUR SUBUNIT"/>
    <property type="match status" value="1"/>
</dbReference>
<evidence type="ECO:0000256" key="6">
    <source>
        <dbReference type="ARBA" id="ARBA00023004"/>
    </source>
</evidence>
<evidence type="ECO:0000256" key="3">
    <source>
        <dbReference type="ARBA" id="ARBA00022723"/>
    </source>
</evidence>
<keyword evidence="4" id="KW-0677">Repeat</keyword>
<name>A0ABQ0DCS3_9EUKA</name>
<keyword evidence="2" id="KW-0004">4Fe-4S</keyword>
<dbReference type="SUPFAM" id="SSF54862">
    <property type="entry name" value="4Fe-4S ferredoxins"/>
    <property type="match status" value="1"/>
</dbReference>
<keyword evidence="5" id="KW-0249">Electron transport</keyword>
<evidence type="ECO:0000313" key="9">
    <source>
        <dbReference type="EMBL" id="GAB1220658.1"/>
    </source>
</evidence>
<reference evidence="9 10" key="1">
    <citation type="journal article" date="2019" name="PLoS Negl. Trop. Dis.">
        <title>Whole genome sequencing of Entamoeba nuttalli reveals mammalian host-related molecular signatures and a novel octapeptide-repeat surface protein.</title>
        <authorList>
            <person name="Tanaka M."/>
            <person name="Makiuchi T."/>
            <person name="Komiyama T."/>
            <person name="Shiina T."/>
            <person name="Osaki K."/>
            <person name="Tachibana H."/>
        </authorList>
    </citation>
    <scope>NUCLEOTIDE SEQUENCE [LARGE SCALE GENOMIC DNA]</scope>
    <source>
        <strain evidence="9 10">P19-061405</strain>
    </source>
</reference>
<dbReference type="Gene3D" id="3.30.70.20">
    <property type="match status" value="1"/>
</dbReference>